<accession>A0A9P6B0X5</accession>
<evidence type="ECO:0000313" key="1">
    <source>
        <dbReference type="EMBL" id="KAF9515644.1"/>
    </source>
</evidence>
<reference evidence="1" key="1">
    <citation type="journal article" date="2020" name="Nat. Commun.">
        <title>Large-scale genome sequencing of mycorrhizal fungi provides insights into the early evolution of symbiotic traits.</title>
        <authorList>
            <person name="Miyauchi S."/>
            <person name="Kiss E."/>
            <person name="Kuo A."/>
            <person name="Drula E."/>
            <person name="Kohler A."/>
            <person name="Sanchez-Garcia M."/>
            <person name="Morin E."/>
            <person name="Andreopoulos B."/>
            <person name="Barry K.W."/>
            <person name="Bonito G."/>
            <person name="Buee M."/>
            <person name="Carver A."/>
            <person name="Chen C."/>
            <person name="Cichocki N."/>
            <person name="Clum A."/>
            <person name="Culley D."/>
            <person name="Crous P.W."/>
            <person name="Fauchery L."/>
            <person name="Girlanda M."/>
            <person name="Hayes R.D."/>
            <person name="Keri Z."/>
            <person name="LaButti K."/>
            <person name="Lipzen A."/>
            <person name="Lombard V."/>
            <person name="Magnuson J."/>
            <person name="Maillard F."/>
            <person name="Murat C."/>
            <person name="Nolan M."/>
            <person name="Ohm R.A."/>
            <person name="Pangilinan J."/>
            <person name="Pereira M.F."/>
            <person name="Perotto S."/>
            <person name="Peter M."/>
            <person name="Pfister S."/>
            <person name="Riley R."/>
            <person name="Sitrit Y."/>
            <person name="Stielow J.B."/>
            <person name="Szollosi G."/>
            <person name="Zifcakova L."/>
            <person name="Stursova M."/>
            <person name="Spatafora J.W."/>
            <person name="Tedersoo L."/>
            <person name="Vaario L.M."/>
            <person name="Yamada A."/>
            <person name="Yan M."/>
            <person name="Wang P."/>
            <person name="Xu J."/>
            <person name="Bruns T."/>
            <person name="Baldrian P."/>
            <person name="Vilgalys R."/>
            <person name="Dunand C."/>
            <person name="Henrissat B."/>
            <person name="Grigoriev I.V."/>
            <person name="Hibbett D."/>
            <person name="Nagy L.G."/>
            <person name="Martin F.M."/>
        </authorList>
    </citation>
    <scope>NUCLEOTIDE SEQUENCE</scope>
    <source>
        <strain evidence="1">UP504</strain>
    </source>
</reference>
<proteinExistence type="predicted"/>
<organism evidence="1 2">
    <name type="scientific">Hydnum rufescens UP504</name>
    <dbReference type="NCBI Taxonomy" id="1448309"/>
    <lineage>
        <taxon>Eukaryota</taxon>
        <taxon>Fungi</taxon>
        <taxon>Dikarya</taxon>
        <taxon>Basidiomycota</taxon>
        <taxon>Agaricomycotina</taxon>
        <taxon>Agaricomycetes</taxon>
        <taxon>Cantharellales</taxon>
        <taxon>Hydnaceae</taxon>
        <taxon>Hydnum</taxon>
    </lineage>
</organism>
<dbReference type="AlphaFoldDB" id="A0A9P6B0X5"/>
<keyword evidence="2" id="KW-1185">Reference proteome</keyword>
<comment type="caution">
    <text evidence="1">The sequence shown here is derived from an EMBL/GenBank/DDBJ whole genome shotgun (WGS) entry which is preliminary data.</text>
</comment>
<sequence length="60" mass="6519">MSRIVIAVDATQRKVLFASSTEPPSMDGLRIIESPIGLFDNARTTSRFSLLGKKMKHAGA</sequence>
<name>A0A9P6B0X5_9AGAM</name>
<dbReference type="EMBL" id="MU128948">
    <property type="protein sequence ID" value="KAF9515644.1"/>
    <property type="molecule type" value="Genomic_DNA"/>
</dbReference>
<protein>
    <submittedName>
        <fullName evidence="1">Uncharacterized protein</fullName>
    </submittedName>
</protein>
<evidence type="ECO:0000313" key="2">
    <source>
        <dbReference type="Proteomes" id="UP000886523"/>
    </source>
</evidence>
<gene>
    <name evidence="1" type="ORF">BS47DRAFT_1391480</name>
</gene>
<dbReference type="Proteomes" id="UP000886523">
    <property type="component" value="Unassembled WGS sequence"/>
</dbReference>